<proteinExistence type="predicted"/>
<dbReference type="AlphaFoldDB" id="A0A1M5Y850"/>
<gene>
    <name evidence="2" type="ORF">SAMN05443248_8017</name>
</gene>
<evidence type="ECO:0000313" key="3">
    <source>
        <dbReference type="Proteomes" id="UP000189796"/>
    </source>
</evidence>
<sequence length="75" mass="7346">MRWVLAAAFAIAVSFTLAPPADAKGCIKGAIVGGVAGHMAGHGKLGAAAGCVVGHHEANKADANKANAQAPSDQK</sequence>
<dbReference type="EMBL" id="LT670817">
    <property type="protein sequence ID" value="SHI08136.1"/>
    <property type="molecule type" value="Genomic_DNA"/>
</dbReference>
<protein>
    <recommendedName>
        <fullName evidence="4">Glycine zipper 2TM domain-containing protein</fullName>
    </recommendedName>
</protein>
<dbReference type="Proteomes" id="UP000189796">
    <property type="component" value="Chromosome I"/>
</dbReference>
<evidence type="ECO:0000313" key="2">
    <source>
        <dbReference type="EMBL" id="SHI08136.1"/>
    </source>
</evidence>
<dbReference type="RefSeq" id="WP_079606097.1">
    <property type="nucleotide sequence ID" value="NZ_LT670817.1"/>
</dbReference>
<organism evidence="2 3">
    <name type="scientific">Bradyrhizobium erythrophlei</name>
    <dbReference type="NCBI Taxonomy" id="1437360"/>
    <lineage>
        <taxon>Bacteria</taxon>
        <taxon>Pseudomonadati</taxon>
        <taxon>Pseudomonadota</taxon>
        <taxon>Alphaproteobacteria</taxon>
        <taxon>Hyphomicrobiales</taxon>
        <taxon>Nitrobacteraceae</taxon>
        <taxon>Bradyrhizobium</taxon>
    </lineage>
</organism>
<evidence type="ECO:0000256" key="1">
    <source>
        <dbReference type="SAM" id="SignalP"/>
    </source>
</evidence>
<feature type="chain" id="PRO_5012725698" description="Glycine zipper 2TM domain-containing protein" evidence="1">
    <location>
        <begin position="24"/>
        <end position="75"/>
    </location>
</feature>
<feature type="signal peptide" evidence="1">
    <location>
        <begin position="1"/>
        <end position="23"/>
    </location>
</feature>
<accession>A0A1M5Y850</accession>
<reference evidence="2 3" key="1">
    <citation type="submission" date="2016-11" db="EMBL/GenBank/DDBJ databases">
        <authorList>
            <person name="Jaros S."/>
            <person name="Januszkiewicz K."/>
            <person name="Wedrychowicz H."/>
        </authorList>
    </citation>
    <scope>NUCLEOTIDE SEQUENCE [LARGE SCALE GENOMIC DNA]</scope>
    <source>
        <strain evidence="2 3">GAS138</strain>
    </source>
</reference>
<evidence type="ECO:0008006" key="4">
    <source>
        <dbReference type="Google" id="ProtNLM"/>
    </source>
</evidence>
<keyword evidence="1" id="KW-0732">Signal</keyword>
<name>A0A1M5Y850_9BRAD</name>